<reference evidence="2" key="1">
    <citation type="submission" date="2010-05" db="EMBL/GenBank/DDBJ databases">
        <title>Complete sequence of Staphylothermus hellenicus DSM 12710.</title>
        <authorList>
            <consortium name="US DOE Joint Genome Institute"/>
            <person name="Lucas S."/>
            <person name="Copeland A."/>
            <person name="Lapidus A."/>
            <person name="Cheng J.-F."/>
            <person name="Bruce D."/>
            <person name="Goodwin L."/>
            <person name="Pitluck S."/>
            <person name="Davenport K."/>
            <person name="Detter J.C."/>
            <person name="Han C."/>
            <person name="Tapia R."/>
            <person name="Larimer F."/>
            <person name="Land M."/>
            <person name="Hauser L."/>
            <person name="Kyrpides N."/>
            <person name="Mikhailova N."/>
            <person name="Anderson I.J."/>
            <person name="Woyke T."/>
        </authorList>
    </citation>
    <scope>NUCLEOTIDE SEQUENCE [LARGE SCALE GENOMIC DNA]</scope>
    <source>
        <strain evidence="2">DSM 12710 / JCM 10830 / BK20S6-10-b1 / P8</strain>
    </source>
</reference>
<dbReference type="InterPro" id="IPR050155">
    <property type="entry name" value="HAD-like_hydrolase_sf"/>
</dbReference>
<dbReference type="PANTHER" id="PTHR43434:SF1">
    <property type="entry name" value="PHOSPHOGLYCOLATE PHOSPHATASE"/>
    <property type="match status" value="1"/>
</dbReference>
<dbReference type="GeneID" id="9233637"/>
<dbReference type="RefSeq" id="WP_013142678.1">
    <property type="nucleotide sequence ID" value="NC_014205.1"/>
</dbReference>
<evidence type="ECO:0000313" key="2">
    <source>
        <dbReference type="Proteomes" id="UP000002573"/>
    </source>
</evidence>
<proteinExistence type="predicted"/>
<keyword evidence="1" id="KW-0378">Hydrolase</keyword>
<dbReference type="PANTHER" id="PTHR43434">
    <property type="entry name" value="PHOSPHOGLYCOLATE PHOSPHATASE"/>
    <property type="match status" value="1"/>
</dbReference>
<sequence>MVGEKLIIFDIDGVLIDSYSGIPIFYEKILPNMLGIDRDYSRFLLYMEYIYDQAGTLREEWWPKYFSINEETLTYLLARYWEIRTETSELEPGTRSVLKNLKSRGWIIGSVSYRDDIYGLKLWRIKNAGLHDLFEDIIVVGEDAPSRIEGIRILARKYKPKTIVYVDDKIQNLYRILGKLENIVLVWYRYSWINGVLEKHVSSSRIHVIHNMYELEKLLDEIS</sequence>
<dbReference type="OrthoDB" id="31226at2157"/>
<dbReference type="eggNOG" id="arCOG02295">
    <property type="taxonomic scope" value="Archaea"/>
</dbReference>
<dbReference type="STRING" id="591019.Shell_0348"/>
<dbReference type="AlphaFoldDB" id="D7DBD3"/>
<dbReference type="Gene3D" id="3.40.50.1000">
    <property type="entry name" value="HAD superfamily/HAD-like"/>
    <property type="match status" value="1"/>
</dbReference>
<organism evidence="1 2">
    <name type="scientific">Staphylothermus hellenicus (strain DSM 12710 / JCM 10830 / BK20S6-10-b1 / P8)</name>
    <dbReference type="NCBI Taxonomy" id="591019"/>
    <lineage>
        <taxon>Archaea</taxon>
        <taxon>Thermoproteota</taxon>
        <taxon>Thermoprotei</taxon>
        <taxon>Desulfurococcales</taxon>
        <taxon>Desulfurococcaceae</taxon>
        <taxon>Staphylothermus</taxon>
    </lineage>
</organism>
<evidence type="ECO:0000313" key="1">
    <source>
        <dbReference type="EMBL" id="ADI31480.1"/>
    </source>
</evidence>
<keyword evidence="2" id="KW-1185">Reference proteome</keyword>
<dbReference type="EMBL" id="CP002051">
    <property type="protein sequence ID" value="ADI31480.1"/>
    <property type="molecule type" value="Genomic_DNA"/>
</dbReference>
<dbReference type="GO" id="GO:0008967">
    <property type="term" value="F:phosphoglycolate phosphatase activity"/>
    <property type="evidence" value="ECO:0007669"/>
    <property type="project" value="TreeGrafter"/>
</dbReference>
<dbReference type="InterPro" id="IPR023214">
    <property type="entry name" value="HAD_sf"/>
</dbReference>
<dbReference type="Pfam" id="PF00702">
    <property type="entry name" value="Hydrolase"/>
    <property type="match status" value="1"/>
</dbReference>
<dbReference type="HOGENOM" id="CLU_1232719_0_0_2"/>
<dbReference type="KEGG" id="shc:Shell_0348"/>
<dbReference type="GO" id="GO:0006281">
    <property type="term" value="P:DNA repair"/>
    <property type="evidence" value="ECO:0007669"/>
    <property type="project" value="TreeGrafter"/>
</dbReference>
<protein>
    <submittedName>
        <fullName evidence="1">Haloacid dehalogenase domain protein hydrolase</fullName>
    </submittedName>
</protein>
<dbReference type="Gene3D" id="1.10.150.240">
    <property type="entry name" value="Putative phosphatase, domain 2"/>
    <property type="match status" value="1"/>
</dbReference>
<reference evidence="1 2" key="2">
    <citation type="journal article" date="2011" name="Stand. Genomic Sci.">
        <title>Complete genome sequence of Staphylothermus hellenicus P8.</title>
        <authorList>
            <person name="Anderson I."/>
            <person name="Wirth R."/>
            <person name="Lucas S."/>
            <person name="Copeland A."/>
            <person name="Lapidus A."/>
            <person name="Cheng J.F."/>
            <person name="Goodwin L."/>
            <person name="Pitluck S."/>
            <person name="Davenport K."/>
            <person name="Detter J.C."/>
            <person name="Han C."/>
            <person name="Tapia R."/>
            <person name="Land M."/>
            <person name="Hauser L."/>
            <person name="Pati A."/>
            <person name="Mikhailova N."/>
            <person name="Woyke T."/>
            <person name="Klenk H.P."/>
            <person name="Kyrpides N."/>
            <person name="Ivanova N."/>
        </authorList>
    </citation>
    <scope>NUCLEOTIDE SEQUENCE [LARGE SCALE GENOMIC DNA]</scope>
    <source>
        <strain evidence="2">DSM 12710 / JCM 10830 / BK20S6-10-b1 / P8</strain>
    </source>
</reference>
<dbReference type="InterPro" id="IPR036412">
    <property type="entry name" value="HAD-like_sf"/>
</dbReference>
<gene>
    <name evidence="1" type="ordered locus">Shell_0348</name>
</gene>
<name>D7DBD3_STAHD</name>
<dbReference type="Proteomes" id="UP000002573">
    <property type="component" value="Chromosome"/>
</dbReference>
<dbReference type="SUPFAM" id="SSF56784">
    <property type="entry name" value="HAD-like"/>
    <property type="match status" value="1"/>
</dbReference>
<dbReference type="InterPro" id="IPR023198">
    <property type="entry name" value="PGP-like_dom2"/>
</dbReference>
<accession>D7DBD3</accession>